<dbReference type="InterPro" id="IPR027417">
    <property type="entry name" value="P-loop_NTPase"/>
</dbReference>
<reference evidence="4" key="1">
    <citation type="submission" date="2020-12" db="EMBL/GenBank/DDBJ databases">
        <title>Desulfobium dissulfuricans gen. nov., sp. nov., a novel mesophilic, sulfate-reducing bacterium isolated from a deep-sea hydrothermal vent.</title>
        <authorList>
            <person name="Hashimoto Y."/>
            <person name="Tame A."/>
            <person name="Sawayama S."/>
            <person name="Miyazaki J."/>
            <person name="Takai K."/>
            <person name="Nakagawa S."/>
        </authorList>
    </citation>
    <scope>NUCLEOTIDE SEQUENCE</scope>
    <source>
        <strain evidence="4">GF1</strain>
    </source>
</reference>
<dbReference type="InterPro" id="IPR014001">
    <property type="entry name" value="Helicase_ATP-bd"/>
</dbReference>
<dbReference type="GO" id="GO:0016787">
    <property type="term" value="F:hydrolase activity"/>
    <property type="evidence" value="ECO:0007669"/>
    <property type="project" value="UniProtKB-KW"/>
</dbReference>
<dbReference type="Proteomes" id="UP001063350">
    <property type="component" value="Chromosome"/>
</dbReference>
<dbReference type="AlphaFoldDB" id="A0A915TXN7"/>
<dbReference type="InterPro" id="IPR022138">
    <property type="entry name" value="DUF3670"/>
</dbReference>
<dbReference type="Pfam" id="PF03118">
    <property type="entry name" value="RNA_pol_A_CTD"/>
    <property type="match status" value="1"/>
</dbReference>
<dbReference type="Pfam" id="PF00271">
    <property type="entry name" value="Helicase_C"/>
    <property type="match status" value="1"/>
</dbReference>
<protein>
    <submittedName>
        <fullName evidence="4">Uncharacterized protein</fullName>
    </submittedName>
</protein>
<dbReference type="KEGG" id="ddu:GF1_00270"/>
<proteinExistence type="predicted"/>
<dbReference type="GO" id="GO:0006351">
    <property type="term" value="P:DNA-templated transcription"/>
    <property type="evidence" value="ECO:0007669"/>
    <property type="project" value="InterPro"/>
</dbReference>
<dbReference type="PROSITE" id="PS51192">
    <property type="entry name" value="HELICASE_ATP_BIND_1"/>
    <property type="match status" value="1"/>
</dbReference>
<dbReference type="Pfam" id="PF00176">
    <property type="entry name" value="SNF2-rel_dom"/>
    <property type="match status" value="1"/>
</dbReference>
<evidence type="ECO:0000259" key="3">
    <source>
        <dbReference type="PROSITE" id="PS51194"/>
    </source>
</evidence>
<dbReference type="GO" id="GO:0003899">
    <property type="term" value="F:DNA-directed RNA polymerase activity"/>
    <property type="evidence" value="ECO:0007669"/>
    <property type="project" value="InterPro"/>
</dbReference>
<dbReference type="Gene3D" id="3.40.50.300">
    <property type="entry name" value="P-loop containing nucleotide triphosphate hydrolases"/>
    <property type="match status" value="1"/>
</dbReference>
<name>A0A915TXN7_9BACT</name>
<dbReference type="Pfam" id="PF12419">
    <property type="entry name" value="DUF3670"/>
    <property type="match status" value="1"/>
</dbReference>
<organism evidence="4 5">
    <name type="scientific">Desulfolithobacter dissulfuricans</name>
    <dbReference type="NCBI Taxonomy" id="2795293"/>
    <lineage>
        <taxon>Bacteria</taxon>
        <taxon>Pseudomonadati</taxon>
        <taxon>Thermodesulfobacteriota</taxon>
        <taxon>Desulfobulbia</taxon>
        <taxon>Desulfobulbales</taxon>
        <taxon>Desulfobulbaceae</taxon>
        <taxon>Desulfolithobacter</taxon>
    </lineage>
</organism>
<dbReference type="FunFam" id="3.40.50.300:FF:000533">
    <property type="entry name" value="Helicase, Snf2 family"/>
    <property type="match status" value="1"/>
</dbReference>
<dbReference type="InterPro" id="IPR000330">
    <property type="entry name" value="SNF2_N"/>
</dbReference>
<dbReference type="EMBL" id="AP024233">
    <property type="protein sequence ID" value="BCO07651.1"/>
    <property type="molecule type" value="Genomic_DNA"/>
</dbReference>
<dbReference type="InterPro" id="IPR011260">
    <property type="entry name" value="RNAP_asu_C"/>
</dbReference>
<dbReference type="PROSITE" id="PS00690">
    <property type="entry name" value="DEAH_ATP_HELICASE"/>
    <property type="match status" value="1"/>
</dbReference>
<dbReference type="InterPro" id="IPR002464">
    <property type="entry name" value="DNA/RNA_helicase_DEAH_CS"/>
</dbReference>
<sequence>MSYPTPVILHGVWSDASFCVWAESSTGILDTPDSVLADFDISPGDPEPLALTLPGCKGVPVPSSTLLDRSPTSGRTSLQACTIATTALPPDTAVDFLHHIRRVDPARHPDIFPGPDLEYWAFVLEWSAAFLVRQDVVPDITRKEEDIRGCWRPWFRPEESAAFATLSSIMPPACLAIHGRELFRDPEKLRDVAGELLYDVTCILVDALCRRSAAAAEPAAVDPGQSVHDRWLADLCDRMPGNRQNMDTPLDDLGLPPLARKALDRAGIHTTAELTGCSAHELLRLSGFGPASLDRVQAALARMGLRLDMSMASGVPDLDALADQLPAWHNRLQPQAWDGLRLCLRLEEPVGKKKEKSWTLRFLLQATDDPSLVVPADAVWEGNRELFPGRQLERADVLLLTALDRASQLFEPLAPVLELSKPDKWFLTTDETYLFLREGAWLLEEEGFGVLLPGWWTGHHQKISARASIATAENEAPAGLGDILSFDWQMALGDTPISYEELRRLAAAKSPLVQVRGQWVEVEPADIDRALKFWKKRDQLQMTVGTAIALGLGDERTIHGMRFTGLDAGGWLAEVVKGLKSGEKLPVLSPPKALSGKLRSYQQRGLSWLHFLSRFGLGGCLADDMGLGKTIQALALILKNREQGRTEPVLLICPTSVLGNWQREATRFAPDLAVLLHHGPGRSREQAFQESAARHHLVLTSFGLALRDIDTLRQVSWAGIIVDEAHNIKNPDTRQSRAIRSIPARFRIALTGTPVENSIMDLWSIMDFCNPGFLGTKSSFRKKYLGPVQMRQDDEAAKRLQRITRPFLLRRLKTDKQIIRDLPEKQETDIHVTLTPEQASLYQAAVDDANQQLAEAIGMQRRGIILATLTKLKQICNHPAHFLGQKRPLEGRSGKLDRLLEMMHILRDAGDSALVFTQFREMGELLTPYLRTRLGVPVYFLHGGVSRKKRDVMVREFQEGAGSAIMVLSLKAGGTGLNLTRASHVFHFDRWWNPAVEEQATDRAFRIGQKKNVQVHKFLCQGTVEERIDNLLKRKKDLAEKVVGSGEAWLTELSTRELQELFRLDSEAVEP</sequence>
<evidence type="ECO:0000256" key="1">
    <source>
        <dbReference type="ARBA" id="ARBA00022801"/>
    </source>
</evidence>
<dbReference type="InterPro" id="IPR001650">
    <property type="entry name" value="Helicase_C-like"/>
</dbReference>
<evidence type="ECO:0000313" key="4">
    <source>
        <dbReference type="EMBL" id="BCO07651.1"/>
    </source>
</evidence>
<dbReference type="SMART" id="SM00487">
    <property type="entry name" value="DEXDc"/>
    <property type="match status" value="1"/>
</dbReference>
<dbReference type="PROSITE" id="PS51194">
    <property type="entry name" value="HELICASE_CTER"/>
    <property type="match status" value="1"/>
</dbReference>
<dbReference type="SMART" id="SM00490">
    <property type="entry name" value="HELICc"/>
    <property type="match status" value="1"/>
</dbReference>
<gene>
    <name evidence="4" type="ORF">GF1_00270</name>
</gene>
<dbReference type="InterPro" id="IPR049730">
    <property type="entry name" value="SNF2/RAD54-like_C"/>
</dbReference>
<feature type="domain" description="Helicase C-terminal" evidence="3">
    <location>
        <begin position="895"/>
        <end position="1054"/>
    </location>
</feature>
<keyword evidence="5" id="KW-1185">Reference proteome</keyword>
<keyword evidence="1" id="KW-0378">Hydrolase</keyword>
<dbReference type="CDD" id="cd18793">
    <property type="entry name" value="SF2_C_SNF"/>
    <property type="match status" value="1"/>
</dbReference>
<feature type="domain" description="Helicase ATP-binding" evidence="2">
    <location>
        <begin position="610"/>
        <end position="772"/>
    </location>
</feature>
<dbReference type="RefSeq" id="WP_267927603.1">
    <property type="nucleotide sequence ID" value="NZ_AP024233.1"/>
</dbReference>
<evidence type="ECO:0000313" key="5">
    <source>
        <dbReference type="Proteomes" id="UP001063350"/>
    </source>
</evidence>
<dbReference type="SUPFAM" id="SSF47789">
    <property type="entry name" value="C-terminal domain of RNA polymerase alpha subunit"/>
    <property type="match status" value="1"/>
</dbReference>
<dbReference type="SUPFAM" id="SSF52540">
    <property type="entry name" value="P-loop containing nucleoside triphosphate hydrolases"/>
    <property type="match status" value="2"/>
</dbReference>
<dbReference type="GO" id="GO:0003677">
    <property type="term" value="F:DNA binding"/>
    <property type="evidence" value="ECO:0007669"/>
    <property type="project" value="InterPro"/>
</dbReference>
<dbReference type="PANTHER" id="PTHR10799">
    <property type="entry name" value="SNF2/RAD54 HELICASE FAMILY"/>
    <property type="match status" value="1"/>
</dbReference>
<dbReference type="Gene3D" id="1.10.150.20">
    <property type="entry name" value="5' to 3' exonuclease, C-terminal subdomain"/>
    <property type="match status" value="1"/>
</dbReference>
<accession>A0A915TXN7</accession>
<evidence type="ECO:0000259" key="2">
    <source>
        <dbReference type="PROSITE" id="PS51192"/>
    </source>
</evidence>
<dbReference type="CDD" id="cd18012">
    <property type="entry name" value="DEXQc_arch_SWI2_SNF2"/>
    <property type="match status" value="1"/>
</dbReference>
<dbReference type="GO" id="GO:0005524">
    <property type="term" value="F:ATP binding"/>
    <property type="evidence" value="ECO:0007669"/>
    <property type="project" value="InterPro"/>
</dbReference>
<dbReference type="InterPro" id="IPR038718">
    <property type="entry name" value="SNF2-like_sf"/>
</dbReference>
<dbReference type="Gene3D" id="3.40.50.10810">
    <property type="entry name" value="Tandem AAA-ATPase domain"/>
    <property type="match status" value="1"/>
</dbReference>